<dbReference type="EMBL" id="CP115667">
    <property type="protein sequence ID" value="WBW50015.1"/>
    <property type="molecule type" value="Genomic_DNA"/>
</dbReference>
<protein>
    <submittedName>
        <fullName evidence="2">Uncharacterized protein</fullName>
    </submittedName>
</protein>
<reference evidence="2 3" key="1">
    <citation type="submission" date="2023-01" db="EMBL/GenBank/DDBJ databases">
        <authorList>
            <person name="Lee S.H."/>
            <person name="Jung H.S."/>
            <person name="Yun J.U."/>
        </authorList>
    </citation>
    <scope>NUCLEOTIDE SEQUENCE [LARGE SCALE GENOMIC DNA]</scope>
    <source>
        <strain evidence="2 3">CBA3646</strain>
    </source>
</reference>
<evidence type="ECO:0000256" key="1">
    <source>
        <dbReference type="SAM" id="Phobius"/>
    </source>
</evidence>
<feature type="transmembrane region" description="Helical" evidence="1">
    <location>
        <begin position="36"/>
        <end position="52"/>
    </location>
</feature>
<sequence>MNKSKILQACLVIALTVFVLFQFVTREMTAAYLESVRWGLLGLVVVLSVLYARDHDRQTGEHVTAFLVKMLGLLILCYGLFKWRGLV</sequence>
<gene>
    <name evidence="2" type="ORF">O6R05_00160</name>
</gene>
<keyword evidence="1" id="KW-0472">Membrane</keyword>
<evidence type="ECO:0000313" key="2">
    <source>
        <dbReference type="EMBL" id="WBW50015.1"/>
    </source>
</evidence>
<proteinExistence type="predicted"/>
<dbReference type="RefSeq" id="WP_271191546.1">
    <property type="nucleotide sequence ID" value="NZ_CP115667.1"/>
</dbReference>
<keyword evidence="1" id="KW-0812">Transmembrane</keyword>
<name>A0ABY7QT93_9FIRM</name>
<evidence type="ECO:0000313" key="3">
    <source>
        <dbReference type="Proteomes" id="UP001210339"/>
    </source>
</evidence>
<organism evidence="2 3">
    <name type="scientific">Peptoniphilus equinus</name>
    <dbReference type="NCBI Taxonomy" id="3016343"/>
    <lineage>
        <taxon>Bacteria</taxon>
        <taxon>Bacillati</taxon>
        <taxon>Bacillota</taxon>
        <taxon>Tissierellia</taxon>
        <taxon>Tissierellales</taxon>
        <taxon>Peptoniphilaceae</taxon>
        <taxon>Peptoniphilus</taxon>
    </lineage>
</organism>
<keyword evidence="3" id="KW-1185">Reference proteome</keyword>
<accession>A0ABY7QT93</accession>
<dbReference type="Proteomes" id="UP001210339">
    <property type="component" value="Chromosome"/>
</dbReference>
<keyword evidence="1" id="KW-1133">Transmembrane helix</keyword>
<feature type="transmembrane region" description="Helical" evidence="1">
    <location>
        <begin position="64"/>
        <end position="81"/>
    </location>
</feature>